<reference evidence="2" key="1">
    <citation type="submission" date="2019-03" db="EMBL/GenBank/DDBJ databases">
        <title>Afifella sp. nov., isolated from activated sludge.</title>
        <authorList>
            <person name="Li Q."/>
            <person name="Liu Y."/>
        </authorList>
    </citation>
    <scope>NUCLEOTIDE SEQUENCE</scope>
    <source>
        <strain evidence="2">L72</strain>
    </source>
</reference>
<dbReference type="Proteomes" id="UP000773614">
    <property type="component" value="Unassembled WGS sequence"/>
</dbReference>
<evidence type="ECO:0000256" key="1">
    <source>
        <dbReference type="ARBA" id="ARBA00022801"/>
    </source>
</evidence>
<sequence>MRAAGCRWHRTAALRGGRIVASTDRHQQGEWVAHFPRHASWSNATLICKGMAPYGAVALAEIDRIGTRLRGREGDAAAWRDEWCAMAGHVERMGDAAAAEAHDLTAGHYYLRAGNYYYTGERMVPPGPEKQAIYEKALRCYRAGLARRHPEIEPVEVPLADGTSLPAYFMRSPWAAGPAPTVVLFDGLDNCKEMSVLFAGLEFARRGFHTLAVDGPGQGEAIRLRGIRYRHDYEVPGAAAFDYVAGRGDVDRSRVAVMGYSFGGYCAPRVASLDPRYSACVAFGATYWDMAEWLANKYRIAGDASRATTSDFQIQWVLGTASREESFVKMRRFTLDGVVQRMACPFLVVHGEDDPLVPIDSVRRLHAEAGSADKTLKIFSAEEGGSQHCQVDDRQAGVDFIADWLADRWLSREAGSPSDRGKEAMLA</sequence>
<dbReference type="AlphaFoldDB" id="A0A964T364"/>
<dbReference type="Gene3D" id="1.20.1440.110">
    <property type="entry name" value="acylaminoacyl peptidase"/>
    <property type="match status" value="1"/>
</dbReference>
<organism evidence="2 3">
    <name type="scientific">Propylenella binzhouense</name>
    <dbReference type="NCBI Taxonomy" id="2555902"/>
    <lineage>
        <taxon>Bacteria</taxon>
        <taxon>Pseudomonadati</taxon>
        <taxon>Pseudomonadota</taxon>
        <taxon>Alphaproteobacteria</taxon>
        <taxon>Hyphomicrobiales</taxon>
        <taxon>Propylenellaceae</taxon>
        <taxon>Propylenella</taxon>
    </lineage>
</organism>
<dbReference type="InterPro" id="IPR029058">
    <property type="entry name" value="AB_hydrolase_fold"/>
</dbReference>
<dbReference type="InterPro" id="IPR050261">
    <property type="entry name" value="FrsA_esterase"/>
</dbReference>
<proteinExistence type="predicted"/>
<comment type="caution">
    <text evidence="2">The sequence shown here is derived from an EMBL/GenBank/DDBJ whole genome shotgun (WGS) entry which is preliminary data.</text>
</comment>
<evidence type="ECO:0000313" key="2">
    <source>
        <dbReference type="EMBL" id="MYZ47593.1"/>
    </source>
</evidence>
<dbReference type="SUPFAM" id="SSF53474">
    <property type="entry name" value="alpha/beta-Hydrolases"/>
    <property type="match status" value="1"/>
</dbReference>
<dbReference type="InterPro" id="IPR010520">
    <property type="entry name" value="FrsA-like"/>
</dbReference>
<dbReference type="EMBL" id="SPKJ01000017">
    <property type="protein sequence ID" value="MYZ47593.1"/>
    <property type="molecule type" value="Genomic_DNA"/>
</dbReference>
<keyword evidence="3" id="KW-1185">Reference proteome</keyword>
<dbReference type="PANTHER" id="PTHR22946:SF12">
    <property type="entry name" value="CONIDIAL PIGMENT BIOSYNTHESIS PROTEIN AYG1 (AFU_ORTHOLOGUE AFUA_2G17550)"/>
    <property type="match status" value="1"/>
</dbReference>
<dbReference type="Gene3D" id="3.40.50.1820">
    <property type="entry name" value="alpha/beta hydrolase"/>
    <property type="match status" value="1"/>
</dbReference>
<evidence type="ECO:0000313" key="3">
    <source>
        <dbReference type="Proteomes" id="UP000773614"/>
    </source>
</evidence>
<dbReference type="PANTHER" id="PTHR22946">
    <property type="entry name" value="DIENELACTONE HYDROLASE DOMAIN-CONTAINING PROTEIN-RELATED"/>
    <property type="match status" value="1"/>
</dbReference>
<dbReference type="GO" id="GO:0016787">
    <property type="term" value="F:hydrolase activity"/>
    <property type="evidence" value="ECO:0007669"/>
    <property type="project" value="UniProtKB-KW"/>
</dbReference>
<protein>
    <submittedName>
        <fullName evidence="2">Alpha/beta hydrolase</fullName>
    </submittedName>
</protein>
<keyword evidence="1 2" id="KW-0378">Hydrolase</keyword>
<gene>
    <name evidence="2" type="ORF">E4O86_07690</name>
</gene>
<dbReference type="Pfam" id="PF06500">
    <property type="entry name" value="FrsA-like"/>
    <property type="match status" value="1"/>
</dbReference>
<accession>A0A964T364</accession>
<name>A0A964T364_9HYPH</name>